<dbReference type="InParanoid" id="A0A2P5DN03"/>
<dbReference type="EMBL" id="JXTC01000260">
    <property type="protein sequence ID" value="PON74656.1"/>
    <property type="molecule type" value="Genomic_DNA"/>
</dbReference>
<evidence type="ECO:0000313" key="1">
    <source>
        <dbReference type="EMBL" id="PON74656.1"/>
    </source>
</evidence>
<dbReference type="SUPFAM" id="SSF56235">
    <property type="entry name" value="N-terminal nucleophile aminohydrolases (Ntn hydrolases)"/>
    <property type="match status" value="1"/>
</dbReference>
<dbReference type="STRING" id="63057.A0A2P5DN03"/>
<dbReference type="InterPro" id="IPR029055">
    <property type="entry name" value="Ntn_hydrolases_N"/>
</dbReference>
<organism evidence="1 2">
    <name type="scientific">Trema orientale</name>
    <name type="common">Charcoal tree</name>
    <name type="synonym">Celtis orientalis</name>
    <dbReference type="NCBI Taxonomy" id="63057"/>
    <lineage>
        <taxon>Eukaryota</taxon>
        <taxon>Viridiplantae</taxon>
        <taxon>Streptophyta</taxon>
        <taxon>Embryophyta</taxon>
        <taxon>Tracheophyta</taxon>
        <taxon>Spermatophyta</taxon>
        <taxon>Magnoliopsida</taxon>
        <taxon>eudicotyledons</taxon>
        <taxon>Gunneridae</taxon>
        <taxon>Pentapetalae</taxon>
        <taxon>rosids</taxon>
        <taxon>fabids</taxon>
        <taxon>Rosales</taxon>
        <taxon>Cannabaceae</taxon>
        <taxon>Trema</taxon>
    </lineage>
</organism>
<dbReference type="Gene3D" id="3.60.20.10">
    <property type="entry name" value="Glutamine Phosphoribosylpyrophosphate, subunit 1, domain 1"/>
    <property type="match status" value="1"/>
</dbReference>
<keyword evidence="2" id="KW-1185">Reference proteome</keyword>
<dbReference type="Proteomes" id="UP000237000">
    <property type="component" value="Unassembled WGS sequence"/>
</dbReference>
<dbReference type="GO" id="GO:0016787">
    <property type="term" value="F:hydrolase activity"/>
    <property type="evidence" value="ECO:0007669"/>
    <property type="project" value="UniProtKB-KW"/>
</dbReference>
<comment type="caution">
    <text evidence="1">The sequence shown here is derived from an EMBL/GenBank/DDBJ whole genome shotgun (WGS) entry which is preliminary data.</text>
</comment>
<dbReference type="AlphaFoldDB" id="A0A2P5DN03"/>
<sequence length="101" mass="11159">MGSGSLAAMAEEEGIDLVCGAVRNGIFNDLCSGSNVDVCVIKKILLLQGNKEYLRNHQFPNPHTFVSAKNVFVSKDRVLWTRITPLKELVEEVDGRNAIEQ</sequence>
<evidence type="ECO:0000313" key="2">
    <source>
        <dbReference type="Proteomes" id="UP000237000"/>
    </source>
</evidence>
<gene>
    <name evidence="1" type="ORF">TorRG33x02_246920</name>
</gene>
<protein>
    <submittedName>
        <fullName evidence="1">Nucleophile aminohydrolase, N-terminal</fullName>
    </submittedName>
</protein>
<accession>A0A2P5DN03</accession>
<keyword evidence="1" id="KW-0378">Hydrolase</keyword>
<reference evidence="2" key="1">
    <citation type="submission" date="2016-06" db="EMBL/GenBank/DDBJ databases">
        <title>Parallel loss of symbiosis genes in relatives of nitrogen-fixing non-legume Parasponia.</title>
        <authorList>
            <person name="Van Velzen R."/>
            <person name="Holmer R."/>
            <person name="Bu F."/>
            <person name="Rutten L."/>
            <person name="Van Zeijl A."/>
            <person name="Liu W."/>
            <person name="Santuari L."/>
            <person name="Cao Q."/>
            <person name="Sharma T."/>
            <person name="Shen D."/>
            <person name="Roswanjaya Y."/>
            <person name="Wardhani T."/>
            <person name="Kalhor M.S."/>
            <person name="Jansen J."/>
            <person name="Van den Hoogen J."/>
            <person name="Gungor B."/>
            <person name="Hartog M."/>
            <person name="Hontelez J."/>
            <person name="Verver J."/>
            <person name="Yang W.-C."/>
            <person name="Schijlen E."/>
            <person name="Repin R."/>
            <person name="Schilthuizen M."/>
            <person name="Schranz E."/>
            <person name="Heidstra R."/>
            <person name="Miyata K."/>
            <person name="Fedorova E."/>
            <person name="Kohlen W."/>
            <person name="Bisseling T."/>
            <person name="Smit S."/>
            <person name="Geurts R."/>
        </authorList>
    </citation>
    <scope>NUCLEOTIDE SEQUENCE [LARGE SCALE GENOMIC DNA]</scope>
    <source>
        <strain evidence="2">cv. RG33-2</strain>
    </source>
</reference>
<proteinExistence type="predicted"/>
<name>A0A2P5DN03_TREOI</name>
<dbReference type="OrthoDB" id="429533at2759"/>